<dbReference type="NCBIfam" id="TIGR03570">
    <property type="entry name" value="NeuD_NnaD"/>
    <property type="match status" value="1"/>
</dbReference>
<dbReference type="RefSeq" id="WP_038262995.1">
    <property type="nucleotide sequence ID" value="NZ_AYXY01000014.1"/>
</dbReference>
<dbReference type="Gene3D" id="3.40.50.20">
    <property type="match status" value="1"/>
</dbReference>
<dbReference type="Pfam" id="PF17836">
    <property type="entry name" value="PglD_N"/>
    <property type="match status" value="1"/>
</dbReference>
<evidence type="ECO:0000256" key="1">
    <source>
        <dbReference type="ARBA" id="ARBA00007274"/>
    </source>
</evidence>
<gene>
    <name evidence="5" type="ORF">P278_09050</name>
</gene>
<dbReference type="PANTHER" id="PTHR43300">
    <property type="entry name" value="ACETYLTRANSFERASE"/>
    <property type="match status" value="1"/>
</dbReference>
<dbReference type="Proteomes" id="UP000018850">
    <property type="component" value="Unassembled WGS sequence"/>
</dbReference>
<evidence type="ECO:0000259" key="4">
    <source>
        <dbReference type="Pfam" id="PF17836"/>
    </source>
</evidence>
<dbReference type="CDD" id="cd03360">
    <property type="entry name" value="LbH_AT_putative"/>
    <property type="match status" value="1"/>
</dbReference>
<comment type="caution">
    <text evidence="5">The sequence shown here is derived from an EMBL/GenBank/DDBJ whole genome shotgun (WGS) entry which is preliminary data.</text>
</comment>
<name>W2URW4_9FLAO</name>
<feature type="domain" description="PglD N-terminal" evidence="4">
    <location>
        <begin position="3"/>
        <end position="83"/>
    </location>
</feature>
<dbReference type="InterPro" id="IPR020019">
    <property type="entry name" value="AcTrfase_PglD-like"/>
</dbReference>
<dbReference type="AlphaFoldDB" id="W2URW4"/>
<dbReference type="InterPro" id="IPR011004">
    <property type="entry name" value="Trimer_LpxA-like_sf"/>
</dbReference>
<evidence type="ECO:0000313" key="6">
    <source>
        <dbReference type="Proteomes" id="UP000018850"/>
    </source>
</evidence>
<sequence>MKNIIIVGASGHAKVIIDIIELQEELNIVGLIDSFKPVGTEVCGYEIIGTENDLPMLIDTLNLTGGIIAIGDNYTRKQMADKIKISNPEFSFYSAIHPNATIGKGVSIGNGSVVVAGAIINADSTIGDFCIVNTNASVGHECIMKDYSSMAPGSTLGGNSNVGLCTSVCLGANIIHGIEIGSHCIIGAGSTVVKPVEDLVMVYGVPGRVIKNLEKGEQYLK</sequence>
<keyword evidence="5" id="KW-0808">Transferase</keyword>
<dbReference type="InterPro" id="IPR050179">
    <property type="entry name" value="Trans_hexapeptide_repeat"/>
</dbReference>
<dbReference type="GO" id="GO:0016740">
    <property type="term" value="F:transferase activity"/>
    <property type="evidence" value="ECO:0007669"/>
    <property type="project" value="UniProtKB-KW"/>
</dbReference>
<dbReference type="PANTHER" id="PTHR43300:SF7">
    <property type="entry name" value="UDP-N-ACETYLBACILLOSAMINE N-ACETYLTRANSFERASE"/>
    <property type="match status" value="1"/>
</dbReference>
<protein>
    <submittedName>
        <fullName evidence="5">Transferase hexapeptide repeat protein</fullName>
    </submittedName>
</protein>
<evidence type="ECO:0000256" key="3">
    <source>
        <dbReference type="PIRSR" id="PIRSR620019-2"/>
    </source>
</evidence>
<feature type="binding site" evidence="3">
    <location>
        <begin position="10"/>
        <end position="12"/>
    </location>
    <ligand>
        <name>substrate</name>
    </ligand>
</feature>
<dbReference type="SUPFAM" id="SSF51161">
    <property type="entry name" value="Trimeric LpxA-like enzymes"/>
    <property type="match status" value="1"/>
</dbReference>
<dbReference type="Gene3D" id="2.160.10.10">
    <property type="entry name" value="Hexapeptide repeat proteins"/>
    <property type="match status" value="1"/>
</dbReference>
<dbReference type="EMBL" id="AYXY01000014">
    <property type="protein sequence ID" value="ETN96211.1"/>
    <property type="molecule type" value="Genomic_DNA"/>
</dbReference>
<dbReference type="InterPro" id="IPR041561">
    <property type="entry name" value="PglD_N"/>
</dbReference>
<accession>W2URW4</accession>
<evidence type="ECO:0000313" key="5">
    <source>
        <dbReference type="EMBL" id="ETN96211.1"/>
    </source>
</evidence>
<feature type="site" description="Increases basicity of active site His" evidence="2">
    <location>
        <position position="141"/>
    </location>
</feature>
<organism evidence="5 6">
    <name type="scientific">Zhouia amylolytica AD3</name>
    <dbReference type="NCBI Taxonomy" id="1286632"/>
    <lineage>
        <taxon>Bacteria</taxon>
        <taxon>Pseudomonadati</taxon>
        <taxon>Bacteroidota</taxon>
        <taxon>Flavobacteriia</taxon>
        <taxon>Flavobacteriales</taxon>
        <taxon>Flavobacteriaceae</taxon>
        <taxon>Zhouia</taxon>
    </lineage>
</organism>
<keyword evidence="6" id="KW-1185">Reference proteome</keyword>
<comment type="similarity">
    <text evidence="1">Belongs to the transferase hexapeptide repeat family.</text>
</comment>
<dbReference type="eggNOG" id="COG0110">
    <property type="taxonomic scope" value="Bacteria"/>
</dbReference>
<reference evidence="6" key="1">
    <citation type="submission" date="2013-11" db="EMBL/GenBank/DDBJ databases">
        <title>Draft genome sequence from a member of Zhouia, isolated tidal flat.</title>
        <authorList>
            <person name="Jin H."/>
            <person name="Jeon C.O."/>
        </authorList>
    </citation>
    <scope>NUCLEOTIDE SEQUENCE [LARGE SCALE GENOMIC DNA]</scope>
    <source>
        <strain evidence="6">AD3</strain>
    </source>
</reference>
<evidence type="ECO:0000256" key="2">
    <source>
        <dbReference type="PIRSR" id="PIRSR620019-1"/>
    </source>
</evidence>
<proteinExistence type="inferred from homology"/>
<feature type="binding site" evidence="3">
    <location>
        <position position="71"/>
    </location>
    <ligand>
        <name>substrate</name>
    </ligand>
</feature>
<reference evidence="5 6" key="2">
    <citation type="journal article" date="2016" name="Genome Announc.">
        <title>Draft Genome Sequence of Zhouia amylolytica AD3, Isolated from Tidal Flat Sediment.</title>
        <authorList>
            <person name="Jia B."/>
            <person name="Jin H.M."/>
            <person name="Lee H.J."/>
            <person name="Jeon C.O."/>
        </authorList>
    </citation>
    <scope>NUCLEOTIDE SEQUENCE [LARGE SCALE GENOMIC DNA]</scope>
    <source>
        <strain evidence="5 6">AD3</strain>
    </source>
</reference>
<feature type="active site" description="Proton acceptor" evidence="2">
    <location>
        <position position="140"/>
    </location>
</feature>
<dbReference type="STRING" id="376730.SAMN04487906_3171"/>